<dbReference type="InParanoid" id="A0A024FTQ3"/>
<feature type="chain" id="PRO_5001531872" description="Peptidase A1 domain-containing protein" evidence="1">
    <location>
        <begin position="20"/>
        <end position="294"/>
    </location>
</feature>
<dbReference type="AlphaFoldDB" id="A0A024FTQ3"/>
<comment type="caution">
    <text evidence="2">The sequence shown here is derived from an EMBL/GenBank/DDBJ whole genome shotgun (WGS) entry which is preliminary data.</text>
</comment>
<keyword evidence="3" id="KW-1185">Reference proteome</keyword>
<name>A0A024FTQ3_9STRA</name>
<dbReference type="SUPFAM" id="SSF50630">
    <property type="entry name" value="Acid proteases"/>
    <property type="match status" value="1"/>
</dbReference>
<evidence type="ECO:0000313" key="2">
    <source>
        <dbReference type="EMBL" id="CCI10503.1"/>
    </source>
</evidence>
<feature type="signal peptide" evidence="1">
    <location>
        <begin position="1"/>
        <end position="19"/>
    </location>
</feature>
<proteinExistence type="predicted"/>
<keyword evidence="1" id="KW-0732">Signal</keyword>
<evidence type="ECO:0000313" key="3">
    <source>
        <dbReference type="Proteomes" id="UP000053237"/>
    </source>
</evidence>
<evidence type="ECO:0008006" key="4">
    <source>
        <dbReference type="Google" id="ProtNLM"/>
    </source>
</evidence>
<organism evidence="2 3">
    <name type="scientific">Albugo candida</name>
    <dbReference type="NCBI Taxonomy" id="65357"/>
    <lineage>
        <taxon>Eukaryota</taxon>
        <taxon>Sar</taxon>
        <taxon>Stramenopiles</taxon>
        <taxon>Oomycota</taxon>
        <taxon>Peronosporomycetes</taxon>
        <taxon>Albuginales</taxon>
        <taxon>Albuginaceae</taxon>
        <taxon>Albugo</taxon>
    </lineage>
</organism>
<sequence>MRIPPHLAWLFCASLYSNAFDIPLYIERSTGNPENLLVNVPQNKHVEIIPSDKFFFTLCAEDAKSLWKSAAKKTTSDRYKLELFTSVRLGNALRIERSRVVIIKWSDSHEQLIMEITTWSQNPAVGYIPFHDLGLDKQWSGPIANVLVNGINSHEVEKQLLYFDFSNVYSHFPDWAYELLIGAFPYEVESRSIEPIQCNELDKLELPILQFATSDCYLFEFTKSNYFWRRHQDDTCVLAVRRSVSNVWIIGPTISKTYRTVFASFLDSNNLHIGFINPLGDKEISKNSSLAVTV</sequence>
<gene>
    <name evidence="2" type="ORF">BN9_103940</name>
</gene>
<dbReference type="Proteomes" id="UP000053237">
    <property type="component" value="Unassembled WGS sequence"/>
</dbReference>
<evidence type="ECO:0000256" key="1">
    <source>
        <dbReference type="SAM" id="SignalP"/>
    </source>
</evidence>
<dbReference type="Gene3D" id="2.40.70.10">
    <property type="entry name" value="Acid Proteases"/>
    <property type="match status" value="1"/>
</dbReference>
<protein>
    <recommendedName>
        <fullName evidence="4">Peptidase A1 domain-containing protein</fullName>
    </recommendedName>
</protein>
<accession>A0A024FTQ3</accession>
<dbReference type="InterPro" id="IPR021109">
    <property type="entry name" value="Peptidase_aspartic_dom_sf"/>
</dbReference>
<reference evidence="2 3" key="1">
    <citation type="submission" date="2012-05" db="EMBL/GenBank/DDBJ databases">
        <title>Recombination and specialization in a pathogen metapopulation.</title>
        <authorList>
            <person name="Gardiner A."/>
            <person name="Kemen E."/>
            <person name="Schultz-Larsen T."/>
            <person name="MacLean D."/>
            <person name="Van Oosterhout C."/>
            <person name="Jones J.D.G."/>
        </authorList>
    </citation>
    <scope>NUCLEOTIDE SEQUENCE [LARGE SCALE GENOMIC DNA]</scope>
    <source>
        <strain evidence="2 3">Ac Nc2</strain>
    </source>
</reference>
<dbReference type="EMBL" id="CAIX01000275">
    <property type="protein sequence ID" value="CCI10503.1"/>
    <property type="molecule type" value="Genomic_DNA"/>
</dbReference>